<name>A0A0C3PJT6_PISTI</name>
<dbReference type="PANTHER" id="PTHR48081:SF8">
    <property type="entry name" value="ALPHA_BETA HYDROLASE FOLD-3 DOMAIN-CONTAINING PROTEIN-RELATED"/>
    <property type="match status" value="1"/>
</dbReference>
<keyword evidence="7" id="KW-1185">Reference proteome</keyword>
<feature type="domain" description="Alpha/beta hydrolase fold-3" evidence="5">
    <location>
        <begin position="139"/>
        <end position="376"/>
    </location>
</feature>
<evidence type="ECO:0000313" key="6">
    <source>
        <dbReference type="EMBL" id="KIO14445.1"/>
    </source>
</evidence>
<evidence type="ECO:0000256" key="1">
    <source>
        <dbReference type="ARBA" id="ARBA00010515"/>
    </source>
</evidence>
<dbReference type="PROSITE" id="PS01174">
    <property type="entry name" value="LIPASE_GDXG_SER"/>
    <property type="match status" value="1"/>
</dbReference>
<dbReference type="SUPFAM" id="SSF53474">
    <property type="entry name" value="alpha/beta-Hydrolases"/>
    <property type="match status" value="1"/>
</dbReference>
<dbReference type="InterPro" id="IPR033140">
    <property type="entry name" value="Lipase_GDXG_put_SER_AS"/>
</dbReference>
<evidence type="ECO:0000259" key="5">
    <source>
        <dbReference type="Pfam" id="PF07859"/>
    </source>
</evidence>
<dbReference type="InterPro" id="IPR013094">
    <property type="entry name" value="AB_hydrolase_3"/>
</dbReference>
<dbReference type="PANTHER" id="PTHR48081">
    <property type="entry name" value="AB HYDROLASE SUPERFAMILY PROTEIN C4A8.06C"/>
    <property type="match status" value="1"/>
</dbReference>
<dbReference type="Gene3D" id="3.40.50.1820">
    <property type="entry name" value="alpha/beta hydrolase"/>
    <property type="match status" value="1"/>
</dbReference>
<keyword evidence="4" id="KW-1133">Transmembrane helix</keyword>
<evidence type="ECO:0000256" key="4">
    <source>
        <dbReference type="SAM" id="Phobius"/>
    </source>
</evidence>
<organism evidence="6 7">
    <name type="scientific">Pisolithus tinctorius Marx 270</name>
    <dbReference type="NCBI Taxonomy" id="870435"/>
    <lineage>
        <taxon>Eukaryota</taxon>
        <taxon>Fungi</taxon>
        <taxon>Dikarya</taxon>
        <taxon>Basidiomycota</taxon>
        <taxon>Agaricomycotina</taxon>
        <taxon>Agaricomycetes</taxon>
        <taxon>Agaricomycetidae</taxon>
        <taxon>Boletales</taxon>
        <taxon>Sclerodermatineae</taxon>
        <taxon>Pisolithaceae</taxon>
        <taxon>Pisolithus</taxon>
    </lineage>
</organism>
<feature type="active site" evidence="3">
    <location>
        <position position="224"/>
    </location>
</feature>
<comment type="similarity">
    <text evidence="1">Belongs to the 'GDXG' lipolytic enzyme family.</text>
</comment>
<sequence>MAAVAPYARQPWKTIYITSEVLLVITLLPVWAVTFLFTRPRPTWSWTQSMLVAVVRRLADMPNAVGAFLPCPDYRAIEPTSNAEGAWIDGVPNLITAELRIFSAVANVAPVRIPGYWYAKKGFPREPASPVEPNQRVFLFIHGGAFTQLSAHPKCMTSTLPQSLVELSDNATHALSVEYRRSSISPLPDQHPFPAALLDALAGYNYLVNTIGYDPRNVIVAGDSAGGNLALALTRYLVENKGTADVTLPSPPGYLLLVSPWADLSNSHATPGSAAFTNNADVIGSFYTGRGYPPYSALAYLGPFGLGMAFYNRYISPASMSPFVQARFKGFPRTFIIAGGAERLVDQIRTLRDKMAKDMETSQVGYYEGTDAIHDYFIFTWYPGRFDVLKAIQEWLG</sequence>
<dbReference type="Pfam" id="PF07859">
    <property type="entry name" value="Abhydrolase_3"/>
    <property type="match status" value="1"/>
</dbReference>
<dbReference type="OrthoDB" id="2152029at2759"/>
<keyword evidence="2" id="KW-0378">Hydrolase</keyword>
<dbReference type="InParanoid" id="A0A0C3PJT6"/>
<accession>A0A0C3PJT6</accession>
<dbReference type="GO" id="GO:0016787">
    <property type="term" value="F:hydrolase activity"/>
    <property type="evidence" value="ECO:0007669"/>
    <property type="project" value="UniProtKB-KW"/>
</dbReference>
<dbReference type="FunCoup" id="A0A0C3PJT6">
    <property type="interactions" value="146"/>
</dbReference>
<dbReference type="HOGENOM" id="CLU_019364_1_0_1"/>
<keyword evidence="4" id="KW-0472">Membrane</keyword>
<dbReference type="STRING" id="870435.A0A0C3PJT6"/>
<evidence type="ECO:0000313" key="7">
    <source>
        <dbReference type="Proteomes" id="UP000054217"/>
    </source>
</evidence>
<keyword evidence="4" id="KW-0812">Transmembrane</keyword>
<dbReference type="InterPro" id="IPR050300">
    <property type="entry name" value="GDXG_lipolytic_enzyme"/>
</dbReference>
<gene>
    <name evidence="6" type="ORF">M404DRAFT_119373</name>
</gene>
<evidence type="ECO:0000256" key="2">
    <source>
        <dbReference type="ARBA" id="ARBA00022801"/>
    </source>
</evidence>
<dbReference type="EMBL" id="KN831944">
    <property type="protein sequence ID" value="KIO14445.1"/>
    <property type="molecule type" value="Genomic_DNA"/>
</dbReference>
<protein>
    <recommendedName>
        <fullName evidence="5">Alpha/beta hydrolase fold-3 domain-containing protein</fullName>
    </recommendedName>
</protein>
<evidence type="ECO:0000256" key="3">
    <source>
        <dbReference type="PROSITE-ProRule" id="PRU10038"/>
    </source>
</evidence>
<reference evidence="7" key="2">
    <citation type="submission" date="2015-01" db="EMBL/GenBank/DDBJ databases">
        <title>Evolutionary Origins and Diversification of the Mycorrhizal Mutualists.</title>
        <authorList>
            <consortium name="DOE Joint Genome Institute"/>
            <consortium name="Mycorrhizal Genomics Consortium"/>
            <person name="Kohler A."/>
            <person name="Kuo A."/>
            <person name="Nagy L.G."/>
            <person name="Floudas D."/>
            <person name="Copeland A."/>
            <person name="Barry K.W."/>
            <person name="Cichocki N."/>
            <person name="Veneault-Fourrey C."/>
            <person name="LaButti K."/>
            <person name="Lindquist E.A."/>
            <person name="Lipzen A."/>
            <person name="Lundell T."/>
            <person name="Morin E."/>
            <person name="Murat C."/>
            <person name="Riley R."/>
            <person name="Ohm R."/>
            <person name="Sun H."/>
            <person name="Tunlid A."/>
            <person name="Henrissat B."/>
            <person name="Grigoriev I.V."/>
            <person name="Hibbett D.S."/>
            <person name="Martin F."/>
        </authorList>
    </citation>
    <scope>NUCLEOTIDE SEQUENCE [LARGE SCALE GENOMIC DNA]</scope>
    <source>
        <strain evidence="7">Marx 270</strain>
    </source>
</reference>
<dbReference type="InterPro" id="IPR029058">
    <property type="entry name" value="AB_hydrolase_fold"/>
</dbReference>
<proteinExistence type="inferred from homology"/>
<dbReference type="AlphaFoldDB" id="A0A0C3PJT6"/>
<dbReference type="Proteomes" id="UP000054217">
    <property type="component" value="Unassembled WGS sequence"/>
</dbReference>
<feature type="transmembrane region" description="Helical" evidence="4">
    <location>
        <begin position="15"/>
        <end position="37"/>
    </location>
</feature>
<reference evidence="6 7" key="1">
    <citation type="submission" date="2014-04" db="EMBL/GenBank/DDBJ databases">
        <authorList>
            <consortium name="DOE Joint Genome Institute"/>
            <person name="Kuo A."/>
            <person name="Kohler A."/>
            <person name="Costa M.D."/>
            <person name="Nagy L.G."/>
            <person name="Floudas D."/>
            <person name="Copeland A."/>
            <person name="Barry K.W."/>
            <person name="Cichocki N."/>
            <person name="Veneault-Fourrey C."/>
            <person name="LaButti K."/>
            <person name="Lindquist E.A."/>
            <person name="Lipzen A."/>
            <person name="Lundell T."/>
            <person name="Morin E."/>
            <person name="Murat C."/>
            <person name="Sun H."/>
            <person name="Tunlid A."/>
            <person name="Henrissat B."/>
            <person name="Grigoriev I.V."/>
            <person name="Hibbett D.S."/>
            <person name="Martin F."/>
            <person name="Nordberg H.P."/>
            <person name="Cantor M.N."/>
            <person name="Hua S.X."/>
        </authorList>
    </citation>
    <scope>NUCLEOTIDE SEQUENCE [LARGE SCALE GENOMIC DNA]</scope>
    <source>
        <strain evidence="6 7">Marx 270</strain>
    </source>
</reference>